<keyword evidence="5" id="KW-0511">Multifunctional enzyme</keyword>
<comment type="function">
    <text evidence="5">Catalyzes the two-step NADP-dependent conversion of GDP-4-dehydro-6-deoxy-D-mannose to GDP-fucose, involving an epimerase and a reductase reaction.</text>
</comment>
<evidence type="ECO:0000256" key="1">
    <source>
        <dbReference type="ARBA" id="ARBA00005959"/>
    </source>
</evidence>
<dbReference type="SUPFAM" id="SSF51735">
    <property type="entry name" value="NAD(P)-binding Rossmann-fold domains"/>
    <property type="match status" value="1"/>
</dbReference>
<comment type="catalytic activity">
    <reaction evidence="5">
        <text>GDP-beta-L-fucose + NADP(+) = GDP-4-dehydro-alpha-D-rhamnose + NADPH + H(+)</text>
        <dbReference type="Rhea" id="RHEA:18885"/>
        <dbReference type="ChEBI" id="CHEBI:15378"/>
        <dbReference type="ChEBI" id="CHEBI:57273"/>
        <dbReference type="ChEBI" id="CHEBI:57783"/>
        <dbReference type="ChEBI" id="CHEBI:57964"/>
        <dbReference type="ChEBI" id="CHEBI:58349"/>
        <dbReference type="EC" id="1.1.1.271"/>
    </reaction>
</comment>
<evidence type="ECO:0000259" key="6">
    <source>
        <dbReference type="Pfam" id="PF01370"/>
    </source>
</evidence>
<dbReference type="PANTHER" id="PTHR43238:SF1">
    <property type="entry name" value="GDP-L-FUCOSE SYNTHASE"/>
    <property type="match status" value="1"/>
</dbReference>
<evidence type="ECO:0000256" key="5">
    <source>
        <dbReference type="HAMAP-Rule" id="MF_00956"/>
    </source>
</evidence>
<feature type="binding site" evidence="5">
    <location>
        <begin position="12"/>
        <end position="18"/>
    </location>
    <ligand>
        <name>NADP(+)</name>
        <dbReference type="ChEBI" id="CHEBI:58349"/>
    </ligand>
</feature>
<sequence length="315" mass="34526">MDLMARKIFVAGHRGMVGSAVLRKLHDIGHPDILTVEKSAVDLRDQQTTSAFFERERPEVVILAAARVGGIQANIASPGTFLYDNLAIQTNVIQAAHQSGAVRLVFLGSSCIYPTNCPQPMREEYLLTGPLEPTNEAYAIAKIAGMKMVEYYHRQYGMDGFSLMPCNIYGTNDSFDLQNSHVLSALVRRFTDAVDDGAGRVELWGTGRARREFLHVDDLADAILMLTERMPGDGGFINVGSGTDISIRDLALLIAAKVGYGGEIAWNAEKPDGMLLKCLDVSRMREMGFHPSVTLEDGIERTIADYRALKSRSAA</sequence>
<keyword evidence="3 5" id="KW-0560">Oxidoreductase</keyword>
<reference evidence="8" key="1">
    <citation type="submission" date="2017-10" db="EMBL/GenBank/DDBJ databases">
        <authorList>
            <person name="Kravchenko I.K."/>
            <person name="Grouzdev D.S."/>
        </authorList>
    </citation>
    <scope>NUCLEOTIDE SEQUENCE [LARGE SCALE GENOMIC DNA]</scope>
    <source>
        <strain evidence="8">B2</strain>
    </source>
</reference>
<evidence type="ECO:0000256" key="2">
    <source>
        <dbReference type="ARBA" id="ARBA00022857"/>
    </source>
</evidence>
<dbReference type="AlphaFoldDB" id="A0A2B8BN29"/>
<dbReference type="GO" id="GO:0042351">
    <property type="term" value="P:'de novo' GDP-L-fucose biosynthetic process"/>
    <property type="evidence" value="ECO:0007669"/>
    <property type="project" value="UniProtKB-UniRule"/>
</dbReference>
<dbReference type="EC" id="1.1.1.271" evidence="5"/>
<protein>
    <recommendedName>
        <fullName evidence="5">GDP-L-fucose synthase</fullName>
        <ecNumber evidence="5">1.1.1.271</ecNumber>
    </recommendedName>
    <alternativeName>
        <fullName evidence="5">GDP-4-keto-6-deoxy-D-mannose-3,5-epimerase-4-reductase</fullName>
    </alternativeName>
</protein>
<dbReference type="Gene3D" id="3.90.25.10">
    <property type="entry name" value="UDP-galactose 4-epimerase, domain 1"/>
    <property type="match status" value="1"/>
</dbReference>
<dbReference type="InterPro" id="IPR028614">
    <property type="entry name" value="GDP_fucose/colitose_synth"/>
</dbReference>
<dbReference type="PANTHER" id="PTHR43238">
    <property type="entry name" value="GDP-L-FUCOSE SYNTHASE"/>
    <property type="match status" value="1"/>
</dbReference>
<dbReference type="Pfam" id="PF01370">
    <property type="entry name" value="Epimerase"/>
    <property type="match status" value="1"/>
</dbReference>
<feature type="binding site" evidence="5">
    <location>
        <position position="142"/>
    </location>
    <ligand>
        <name>NADP(+)</name>
        <dbReference type="ChEBI" id="CHEBI:58349"/>
    </ligand>
</feature>
<comment type="caution">
    <text evidence="7">The sequence shown here is derived from an EMBL/GenBank/DDBJ whole genome shotgun (WGS) entry which is preliminary data.</text>
</comment>
<dbReference type="InterPro" id="IPR001509">
    <property type="entry name" value="Epimerase_deHydtase"/>
</dbReference>
<evidence type="ECO:0000256" key="3">
    <source>
        <dbReference type="ARBA" id="ARBA00023002"/>
    </source>
</evidence>
<dbReference type="UniPathway" id="UPA00128">
    <property type="reaction ID" value="UER00191"/>
</dbReference>
<feature type="binding site" evidence="5">
    <location>
        <position position="211"/>
    </location>
    <ligand>
        <name>substrate</name>
    </ligand>
</feature>
<evidence type="ECO:0000313" key="7">
    <source>
        <dbReference type="EMBL" id="PGH59160.1"/>
    </source>
</evidence>
<comment type="pathway">
    <text evidence="5">Nucleotide-sugar biosynthesis; GDP-L-fucose biosynthesis via de novo pathway; GDP-L-fucose from GDP-alpha-D-mannose: step 2/2.</text>
</comment>
<keyword evidence="2 5" id="KW-0521">NADP</keyword>
<keyword evidence="4 5" id="KW-0413">Isomerase</keyword>
<accession>A0A2B8BN29</accession>
<comment type="similarity">
    <text evidence="1 5">Belongs to the NAD(P)-dependent epimerase/dehydratase family. Fucose synthase subfamily.</text>
</comment>
<dbReference type="GO" id="GO:0070401">
    <property type="term" value="F:NADP+ binding"/>
    <property type="evidence" value="ECO:0007669"/>
    <property type="project" value="UniProtKB-UniRule"/>
</dbReference>
<dbReference type="GO" id="GO:0016853">
    <property type="term" value="F:isomerase activity"/>
    <property type="evidence" value="ECO:0007669"/>
    <property type="project" value="UniProtKB-KW"/>
</dbReference>
<feature type="binding site" evidence="5">
    <location>
        <begin position="107"/>
        <end position="110"/>
    </location>
    <ligand>
        <name>NADP(+)</name>
        <dbReference type="ChEBI" id="CHEBI:58349"/>
    </ligand>
</feature>
<feature type="binding site" evidence="5">
    <location>
        <position position="189"/>
    </location>
    <ligand>
        <name>substrate</name>
    </ligand>
</feature>
<feature type="binding site" evidence="5">
    <location>
        <begin position="165"/>
        <end position="168"/>
    </location>
    <ligand>
        <name>NADP(+)</name>
        <dbReference type="ChEBI" id="CHEBI:58349"/>
    </ligand>
</feature>
<feature type="binding site" evidence="5">
    <location>
        <position position="204"/>
    </location>
    <ligand>
        <name>substrate</name>
    </ligand>
</feature>
<proteinExistence type="inferred from homology"/>
<feature type="binding site" evidence="5">
    <location>
        <position position="181"/>
    </location>
    <ligand>
        <name>NADP(+)</name>
        <dbReference type="ChEBI" id="CHEBI:58349"/>
    </ligand>
</feature>
<keyword evidence="8" id="KW-1185">Reference proteome</keyword>
<dbReference type="Gene3D" id="3.40.50.720">
    <property type="entry name" value="NAD(P)-binding Rossmann-like Domain"/>
    <property type="match status" value="1"/>
</dbReference>
<dbReference type="OrthoDB" id="9811425at2"/>
<dbReference type="InterPro" id="IPR036291">
    <property type="entry name" value="NAD(P)-bd_dom_sf"/>
</dbReference>
<dbReference type="CDD" id="cd05239">
    <property type="entry name" value="GDP_FS_SDR_e"/>
    <property type="match status" value="1"/>
</dbReference>
<feature type="site" description="Important for catalytic activity" evidence="5">
    <location>
        <position position="111"/>
    </location>
</feature>
<dbReference type="Proteomes" id="UP000225379">
    <property type="component" value="Unassembled WGS sequence"/>
</dbReference>
<evidence type="ECO:0000256" key="4">
    <source>
        <dbReference type="ARBA" id="ARBA00023235"/>
    </source>
</evidence>
<gene>
    <name evidence="5" type="primary">fcl</name>
    <name evidence="7" type="ORF">CRT60_00540</name>
</gene>
<dbReference type="GO" id="GO:0050577">
    <property type="term" value="F:GDP-L-fucose synthase activity"/>
    <property type="evidence" value="ECO:0007669"/>
    <property type="project" value="UniProtKB-UniRule"/>
</dbReference>
<feature type="active site" description="Proton donor/acceptor" evidence="5">
    <location>
        <position position="138"/>
    </location>
</feature>
<feature type="domain" description="NAD-dependent epimerase/dehydratase" evidence="6">
    <location>
        <begin position="8"/>
        <end position="240"/>
    </location>
</feature>
<feature type="site" description="Important for catalytic activity" evidence="5">
    <location>
        <position position="109"/>
    </location>
</feature>
<evidence type="ECO:0000313" key="8">
    <source>
        <dbReference type="Proteomes" id="UP000225379"/>
    </source>
</evidence>
<dbReference type="HAMAP" id="MF_00956">
    <property type="entry name" value="GDP_fucose_synth"/>
    <property type="match status" value="1"/>
</dbReference>
<feature type="binding site" evidence="5">
    <location>
        <position position="272"/>
    </location>
    <ligand>
        <name>substrate</name>
    </ligand>
</feature>
<name>A0A2B8BN29_9PROT</name>
<organism evidence="7 8">
    <name type="scientific">Azospirillum palustre</name>
    <dbReference type="NCBI Taxonomy" id="2044885"/>
    <lineage>
        <taxon>Bacteria</taxon>
        <taxon>Pseudomonadati</taxon>
        <taxon>Pseudomonadota</taxon>
        <taxon>Alphaproteobacteria</taxon>
        <taxon>Rhodospirillales</taxon>
        <taxon>Azospirillaceae</taxon>
        <taxon>Azospirillum</taxon>
    </lineage>
</organism>
<dbReference type="EMBL" id="PDKW01000036">
    <property type="protein sequence ID" value="PGH59160.1"/>
    <property type="molecule type" value="Genomic_DNA"/>
</dbReference>